<dbReference type="InterPro" id="IPR036047">
    <property type="entry name" value="F-box-like_dom_sf"/>
</dbReference>
<dbReference type="OrthoDB" id="3945550at2759"/>
<comment type="caution">
    <text evidence="2">The sequence shown here is derived from an EMBL/GenBank/DDBJ whole genome shotgun (WGS) entry which is preliminary data.</text>
</comment>
<dbReference type="GeneID" id="25317565"/>
<evidence type="ECO:0000313" key="3">
    <source>
        <dbReference type="Proteomes" id="UP000053958"/>
    </source>
</evidence>
<dbReference type="InterPro" id="IPR001810">
    <property type="entry name" value="F-box_dom"/>
</dbReference>
<dbReference type="AlphaFoldDB" id="A0A0F4YRP7"/>
<dbReference type="InterPro" id="IPR032675">
    <property type="entry name" value="LRR_dom_sf"/>
</dbReference>
<dbReference type="Gene3D" id="3.80.10.10">
    <property type="entry name" value="Ribonuclease Inhibitor"/>
    <property type="match status" value="1"/>
</dbReference>
<gene>
    <name evidence="2" type="ORF">T310_5220</name>
</gene>
<accession>A0A0F4YRP7</accession>
<dbReference type="RefSeq" id="XP_013327367.1">
    <property type="nucleotide sequence ID" value="XM_013471913.1"/>
</dbReference>
<dbReference type="Proteomes" id="UP000053958">
    <property type="component" value="Unassembled WGS sequence"/>
</dbReference>
<evidence type="ECO:0000313" key="2">
    <source>
        <dbReference type="EMBL" id="KKA20755.1"/>
    </source>
</evidence>
<evidence type="ECO:0000259" key="1">
    <source>
        <dbReference type="PROSITE" id="PS50181"/>
    </source>
</evidence>
<feature type="domain" description="F-box" evidence="1">
    <location>
        <begin position="1"/>
        <end position="44"/>
    </location>
</feature>
<proteinExistence type="predicted"/>
<dbReference type="SMART" id="SM00256">
    <property type="entry name" value="FBOX"/>
    <property type="match status" value="1"/>
</dbReference>
<sequence length="542" mass="62489">MSGGLPIEIWENIIGYLEETDLVEVCVVSKLFNAIGTKVLYRHVAIDVEYTSVFAGLDSDDCLRWRWAIESIVLNERHQAEAVRIFELNCVYYVLDWTPPSPSAEPEIDAEVNNLIANAVWVMPRLEEFIWNSNLPLCVEIMQLLASKPITRFTLKDYPNRSAQRSIAPLIGCPFTSLSFDANIIQCDQEFSTLFMSVRDTLRHLKLWRGIHDRPTDVFKPVARSGKKLGLVSLECVAMNVLDVTDIIQAVDMQTLRSLHWEPFDGPNVQLLWTILQRNPPSLKSLTTDMGDETLVEFLRCFSGLETLCLNYWGRSVLLNLEWTLETHCASLRYLRLPEECDHGRAFLSPRALRWLMQNCVNLEELSCAMNQKEMSAFMLALTPAKRLRVMHVTSDLRSKNFLWGFFDILRPEHTALFDTLQIVGHRYSTWRVRDTHDVRDNDPVWKTAMEKTVASVKKQDTEARGPDGEVLSMAYVHDLCCQTVFKRKDDWELALSCHGKTPVRVKGHSWERRSLLARWKLHKWLVEPQPEPRIPDSSDED</sequence>
<name>A0A0F4YRP7_RASE3</name>
<dbReference type="EMBL" id="LASV01000233">
    <property type="protein sequence ID" value="KKA20755.1"/>
    <property type="molecule type" value="Genomic_DNA"/>
</dbReference>
<dbReference type="SUPFAM" id="SSF81383">
    <property type="entry name" value="F-box domain"/>
    <property type="match status" value="1"/>
</dbReference>
<protein>
    <recommendedName>
        <fullName evidence="1">F-box domain-containing protein</fullName>
    </recommendedName>
</protein>
<reference evidence="2 3" key="1">
    <citation type="submission" date="2015-04" db="EMBL/GenBank/DDBJ databases">
        <authorList>
            <person name="Heijne W.H."/>
            <person name="Fedorova N.D."/>
            <person name="Nierman W.C."/>
            <person name="Vollebregt A.W."/>
            <person name="Zhao Z."/>
            <person name="Wu L."/>
            <person name="Kumar M."/>
            <person name="Stam H."/>
            <person name="van den Berg M.A."/>
            <person name="Pel H.J."/>
        </authorList>
    </citation>
    <scope>NUCLEOTIDE SEQUENCE [LARGE SCALE GENOMIC DNA]</scope>
    <source>
        <strain evidence="2 3">CBS 393.64</strain>
    </source>
</reference>
<dbReference type="SUPFAM" id="SSF52047">
    <property type="entry name" value="RNI-like"/>
    <property type="match status" value="1"/>
</dbReference>
<dbReference type="PROSITE" id="PS50181">
    <property type="entry name" value="FBOX"/>
    <property type="match status" value="1"/>
</dbReference>
<organism evidence="2 3">
    <name type="scientific">Rasamsonia emersonii (strain ATCC 16479 / CBS 393.64 / IMI 116815)</name>
    <dbReference type="NCBI Taxonomy" id="1408163"/>
    <lineage>
        <taxon>Eukaryota</taxon>
        <taxon>Fungi</taxon>
        <taxon>Dikarya</taxon>
        <taxon>Ascomycota</taxon>
        <taxon>Pezizomycotina</taxon>
        <taxon>Eurotiomycetes</taxon>
        <taxon>Eurotiomycetidae</taxon>
        <taxon>Eurotiales</taxon>
        <taxon>Trichocomaceae</taxon>
        <taxon>Rasamsonia</taxon>
    </lineage>
</organism>
<keyword evidence="3" id="KW-1185">Reference proteome</keyword>